<organism evidence="1 2">
    <name type="scientific">Reticulomyxa filosa</name>
    <dbReference type="NCBI Taxonomy" id="46433"/>
    <lineage>
        <taxon>Eukaryota</taxon>
        <taxon>Sar</taxon>
        <taxon>Rhizaria</taxon>
        <taxon>Retaria</taxon>
        <taxon>Foraminifera</taxon>
        <taxon>Monothalamids</taxon>
        <taxon>Reticulomyxidae</taxon>
        <taxon>Reticulomyxa</taxon>
    </lineage>
</organism>
<proteinExistence type="predicted"/>
<dbReference type="Proteomes" id="UP000023152">
    <property type="component" value="Unassembled WGS sequence"/>
</dbReference>
<comment type="caution">
    <text evidence="1">The sequence shown here is derived from an EMBL/GenBank/DDBJ whole genome shotgun (WGS) entry which is preliminary data.</text>
</comment>
<accession>X6LHZ9</accession>
<gene>
    <name evidence="1" type="ORF">RFI_37112</name>
</gene>
<reference evidence="1 2" key="1">
    <citation type="journal article" date="2013" name="Curr. Biol.">
        <title>The Genome of the Foraminiferan Reticulomyxa filosa.</title>
        <authorList>
            <person name="Glockner G."/>
            <person name="Hulsmann N."/>
            <person name="Schleicher M."/>
            <person name="Noegel A.A."/>
            <person name="Eichinger L."/>
            <person name="Gallinger C."/>
            <person name="Pawlowski J."/>
            <person name="Sierra R."/>
            <person name="Euteneuer U."/>
            <person name="Pillet L."/>
            <person name="Moustafa A."/>
            <person name="Platzer M."/>
            <person name="Groth M."/>
            <person name="Szafranski K."/>
            <person name="Schliwa M."/>
        </authorList>
    </citation>
    <scope>NUCLEOTIDE SEQUENCE [LARGE SCALE GENOMIC DNA]</scope>
</reference>
<protein>
    <submittedName>
        <fullName evidence="1">Uncharacterized protein</fullName>
    </submittedName>
</protein>
<name>X6LHZ9_RETFI</name>
<sequence length="98" mass="11961">MYLLFFLFSFFYQIVVFKVKQKDGSVCLFFVFLFLFERLGKKNIGKIWEMGKFGGKKKMENRLKKRGEILFKRLGKEKGWEIWEKFCLRKKKKNKNAK</sequence>
<evidence type="ECO:0000313" key="1">
    <source>
        <dbReference type="EMBL" id="ETO00335.1"/>
    </source>
</evidence>
<keyword evidence="2" id="KW-1185">Reference proteome</keyword>
<dbReference type="AlphaFoldDB" id="X6LHZ9"/>
<evidence type="ECO:0000313" key="2">
    <source>
        <dbReference type="Proteomes" id="UP000023152"/>
    </source>
</evidence>
<dbReference type="EMBL" id="ASPP01041337">
    <property type="protein sequence ID" value="ETO00335.1"/>
    <property type="molecule type" value="Genomic_DNA"/>
</dbReference>